<feature type="compositionally biased region" description="Polar residues" evidence="1">
    <location>
        <begin position="66"/>
        <end position="76"/>
    </location>
</feature>
<gene>
    <name evidence="2" type="ORF">FM105_00960</name>
</gene>
<keyword evidence="3" id="KW-1185">Reference proteome</keyword>
<name>A0A1X6WUJ1_9MICO</name>
<evidence type="ECO:0000313" key="3">
    <source>
        <dbReference type="Proteomes" id="UP000196581"/>
    </source>
</evidence>
<accession>A0A1X6WUJ1</accession>
<dbReference type="AlphaFoldDB" id="A0A1X6WUJ1"/>
<proteinExistence type="predicted"/>
<organism evidence="2 3">
    <name type="scientific">Brevibacterium yomogidense</name>
    <dbReference type="NCBI Taxonomy" id="946573"/>
    <lineage>
        <taxon>Bacteria</taxon>
        <taxon>Bacillati</taxon>
        <taxon>Actinomycetota</taxon>
        <taxon>Actinomycetes</taxon>
        <taxon>Micrococcales</taxon>
        <taxon>Brevibacteriaceae</taxon>
        <taxon>Brevibacterium</taxon>
    </lineage>
</organism>
<sequence>MHGGGRDRRRDVKPVCARRSRLERDLRKALSDISDETSRRSVGFALNAPHPDPSRALHTQHPPASLSGNPQETPPP</sequence>
<dbReference type="Proteomes" id="UP000196581">
    <property type="component" value="Unassembled WGS sequence"/>
</dbReference>
<feature type="region of interest" description="Disordered" evidence="1">
    <location>
        <begin position="30"/>
        <end position="76"/>
    </location>
</feature>
<protein>
    <submittedName>
        <fullName evidence="2">Uncharacterized protein</fullName>
    </submittedName>
</protein>
<reference evidence="3" key="1">
    <citation type="submission" date="2017-02" db="EMBL/GenBank/DDBJ databases">
        <authorList>
            <person name="Dridi B."/>
        </authorList>
    </citation>
    <scope>NUCLEOTIDE SEQUENCE [LARGE SCALE GENOMIC DNA]</scope>
    <source>
        <strain evidence="3">B Co 03.10</strain>
    </source>
</reference>
<evidence type="ECO:0000256" key="1">
    <source>
        <dbReference type="SAM" id="MobiDB-lite"/>
    </source>
</evidence>
<evidence type="ECO:0000313" key="2">
    <source>
        <dbReference type="EMBL" id="SLM88918.1"/>
    </source>
</evidence>
<dbReference type="EMBL" id="FWFF01000001">
    <property type="protein sequence ID" value="SLM88918.1"/>
    <property type="molecule type" value="Genomic_DNA"/>
</dbReference>